<keyword evidence="3" id="KW-0472">Membrane</keyword>
<organism evidence="7 8">
    <name type="scientific">Candidatus Acididesulfobacter diazotrophicus</name>
    <dbReference type="NCBI Taxonomy" id="2597226"/>
    <lineage>
        <taxon>Bacteria</taxon>
        <taxon>Deltaproteobacteria</taxon>
        <taxon>Candidatus Acidulodesulfobacterales</taxon>
        <taxon>Candidatus Acididesulfobacter</taxon>
    </lineage>
</organism>
<dbReference type="InterPro" id="IPR001268">
    <property type="entry name" value="NADH_UbQ_OxRdtase_30kDa_su"/>
</dbReference>
<dbReference type="HAMAP" id="MF_01357">
    <property type="entry name" value="NDH1_NuoC"/>
    <property type="match status" value="1"/>
</dbReference>
<comment type="function">
    <text evidence="3">NDH-1 shuttles electrons from NADH, via FMN and iron-sulfur (Fe-S) centers, to quinones in the respiratory chain. The immediate electron acceptor for the enzyme in this species is believed to be ubiquinone. Couples the redox reaction to proton translocation (for every two electrons transferred, four hydrogen ions are translocated across the cytoplasmic membrane), and thus conserves the redox energy in a proton gradient.</text>
</comment>
<dbReference type="GO" id="GO:0005886">
    <property type="term" value="C:plasma membrane"/>
    <property type="evidence" value="ECO:0007669"/>
    <property type="project" value="UniProtKB-SubCell"/>
</dbReference>
<evidence type="ECO:0000256" key="3">
    <source>
        <dbReference type="HAMAP-Rule" id="MF_01357"/>
    </source>
</evidence>
<reference evidence="7 8" key="1">
    <citation type="journal article" date="2019" name="ISME J.">
        <title>Insights into ecological role of a new deltaproteobacterial order Candidatus Acidulodesulfobacterales by metagenomics and metatranscriptomics.</title>
        <authorList>
            <person name="Tan S."/>
            <person name="Liu J."/>
            <person name="Fang Y."/>
            <person name="Hedlund B.P."/>
            <person name="Lian Z.H."/>
            <person name="Huang L.Y."/>
            <person name="Li J.T."/>
            <person name="Huang L.N."/>
            <person name="Li W.J."/>
            <person name="Jiang H.C."/>
            <person name="Dong H.L."/>
            <person name="Shu W.S."/>
        </authorList>
    </citation>
    <scope>NUCLEOTIDE SEQUENCE [LARGE SCALE GENOMIC DNA]</scope>
    <source>
        <strain evidence="7">AP1</strain>
    </source>
</reference>
<evidence type="ECO:0000256" key="4">
    <source>
        <dbReference type="RuleBase" id="RU003456"/>
    </source>
</evidence>
<dbReference type="PANTHER" id="PTHR10884">
    <property type="entry name" value="NADH DEHYDROGENASE UBIQUINONE IRON-SULFUR PROTEIN 3"/>
    <property type="match status" value="1"/>
</dbReference>
<evidence type="ECO:0000256" key="5">
    <source>
        <dbReference type="RuleBase" id="RU003582"/>
    </source>
</evidence>
<gene>
    <name evidence="3" type="primary">nuoC</name>
    <name evidence="7" type="ORF">EVG15_06145</name>
</gene>
<comment type="caution">
    <text evidence="7">The sequence shown here is derived from an EMBL/GenBank/DDBJ whole genome shotgun (WGS) entry which is preliminary data.</text>
</comment>
<dbReference type="GO" id="GO:0008137">
    <property type="term" value="F:NADH dehydrogenase (ubiquinone) activity"/>
    <property type="evidence" value="ECO:0007669"/>
    <property type="project" value="InterPro"/>
</dbReference>
<dbReference type="GO" id="GO:0050136">
    <property type="term" value="F:NADH dehydrogenase (quinone) (non-electrogenic) activity"/>
    <property type="evidence" value="ECO:0007669"/>
    <property type="project" value="UniProtKB-UniRule"/>
</dbReference>
<dbReference type="Proteomes" id="UP000319296">
    <property type="component" value="Unassembled WGS sequence"/>
</dbReference>
<name>A0A519BMF4_9DELT</name>
<feature type="domain" description="NADH:ubiquinone oxidoreductase 30kDa subunit" evidence="6">
    <location>
        <begin position="35"/>
        <end position="157"/>
    </location>
</feature>
<keyword evidence="3 4" id="KW-0520">NAD</keyword>
<evidence type="ECO:0000259" key="6">
    <source>
        <dbReference type="Pfam" id="PF00329"/>
    </source>
</evidence>
<keyword evidence="2 3" id="KW-0813">Transport</keyword>
<dbReference type="SUPFAM" id="SSF143243">
    <property type="entry name" value="Nqo5-like"/>
    <property type="match status" value="1"/>
</dbReference>
<comment type="subcellular location">
    <subcellularLocation>
        <location evidence="3">Cell membrane</location>
        <topology evidence="3">Peripheral membrane protein</topology>
        <orientation evidence="3">Cytoplasmic side</orientation>
    </subcellularLocation>
</comment>
<evidence type="ECO:0000313" key="8">
    <source>
        <dbReference type="Proteomes" id="UP000319296"/>
    </source>
</evidence>
<evidence type="ECO:0000256" key="1">
    <source>
        <dbReference type="ARBA" id="ARBA00007569"/>
    </source>
</evidence>
<dbReference type="Gene3D" id="3.30.460.80">
    <property type="entry name" value="NADH:ubiquinone oxidoreductase, 30kDa subunit"/>
    <property type="match status" value="1"/>
</dbReference>
<keyword evidence="3 4" id="KW-1278">Translocase</keyword>
<evidence type="ECO:0000256" key="2">
    <source>
        <dbReference type="ARBA" id="ARBA00022448"/>
    </source>
</evidence>
<accession>A0A519BMF4</accession>
<protein>
    <recommendedName>
        <fullName evidence="3">NADH-quinone oxidoreductase subunit C</fullName>
        <ecNumber evidence="3">7.1.1.-</ecNumber>
    </recommendedName>
    <alternativeName>
        <fullName evidence="3">NADH dehydrogenase I subunit C</fullName>
    </alternativeName>
    <alternativeName>
        <fullName evidence="3">NDH-1 subunit C</fullName>
    </alternativeName>
</protein>
<evidence type="ECO:0000313" key="7">
    <source>
        <dbReference type="EMBL" id="RZD18457.1"/>
    </source>
</evidence>
<dbReference type="InterPro" id="IPR037232">
    <property type="entry name" value="NADH_quin_OxRdtase_su_C/D-like"/>
</dbReference>
<dbReference type="PANTHER" id="PTHR10884:SF14">
    <property type="entry name" value="NADH DEHYDROGENASE [UBIQUINONE] IRON-SULFUR PROTEIN 3, MITOCHONDRIAL"/>
    <property type="match status" value="1"/>
</dbReference>
<comment type="catalytic activity">
    <reaction evidence="3 5">
        <text>a quinone + NADH + 5 H(+)(in) = a quinol + NAD(+) + 4 H(+)(out)</text>
        <dbReference type="Rhea" id="RHEA:57888"/>
        <dbReference type="ChEBI" id="CHEBI:15378"/>
        <dbReference type="ChEBI" id="CHEBI:24646"/>
        <dbReference type="ChEBI" id="CHEBI:57540"/>
        <dbReference type="ChEBI" id="CHEBI:57945"/>
        <dbReference type="ChEBI" id="CHEBI:132124"/>
    </reaction>
</comment>
<keyword evidence="3" id="KW-1003">Cell membrane</keyword>
<dbReference type="PROSITE" id="PS00542">
    <property type="entry name" value="COMPLEX1_30K"/>
    <property type="match status" value="1"/>
</dbReference>
<dbReference type="NCBIfam" id="TIGR01961">
    <property type="entry name" value="NuoC_fam"/>
    <property type="match status" value="1"/>
</dbReference>
<dbReference type="EC" id="7.1.1.-" evidence="3"/>
<dbReference type="GO" id="GO:0048038">
    <property type="term" value="F:quinone binding"/>
    <property type="evidence" value="ECO:0007669"/>
    <property type="project" value="UniProtKB-KW"/>
</dbReference>
<keyword evidence="3" id="KW-0830">Ubiquinone</keyword>
<proteinExistence type="inferred from homology"/>
<sequence>MKSKNMDPFFALSVIKDAMQKNIISTDTSNDDVRITTAKENLIELVRFMKEDLRLNFDMLNDLFGVDYPKSSERIEIIYNFYSTKNNFRLFVKCHSKIDETDYPSLSSIYDSANWFEREIYDMFGIKFKGHPDLKRILNPDDWEGHPLLKDYPLRKRPSVESLNYDTPGLMDI</sequence>
<dbReference type="AlphaFoldDB" id="A0A519BMF4"/>
<comment type="similarity">
    <text evidence="1 3 4">Belongs to the complex I 30 kDa subunit family.</text>
</comment>
<dbReference type="InterPro" id="IPR010218">
    <property type="entry name" value="NADH_DH_suC"/>
</dbReference>
<dbReference type="InterPro" id="IPR020396">
    <property type="entry name" value="NADH_UbQ_OxRdtase_CS"/>
</dbReference>
<comment type="subunit">
    <text evidence="3">NDH-1 is composed of 14 different subunits. Subunits NuoB, C, D, E, F, and G constitute the peripheral sector of the complex.</text>
</comment>
<dbReference type="Pfam" id="PF00329">
    <property type="entry name" value="Complex1_30kDa"/>
    <property type="match status" value="1"/>
</dbReference>
<keyword evidence="3 5" id="KW-0874">Quinone</keyword>
<dbReference type="EMBL" id="SGBB01000009">
    <property type="protein sequence ID" value="RZD18457.1"/>
    <property type="molecule type" value="Genomic_DNA"/>
</dbReference>